<dbReference type="PANTHER" id="PTHR10989:SF16">
    <property type="entry name" value="AT02829P-RELATED"/>
    <property type="match status" value="1"/>
</dbReference>
<comment type="caution">
    <text evidence="6">The sequence shown here is derived from an EMBL/GenBank/DDBJ whole genome shotgun (WGS) entry which is preliminary data.</text>
</comment>
<dbReference type="GO" id="GO:0016020">
    <property type="term" value="C:membrane"/>
    <property type="evidence" value="ECO:0007669"/>
    <property type="project" value="InterPro"/>
</dbReference>
<dbReference type="GO" id="GO:0012505">
    <property type="term" value="C:endomembrane system"/>
    <property type="evidence" value="ECO:0007669"/>
    <property type="project" value="UniProtKB-SubCell"/>
</dbReference>
<feature type="transmembrane region" description="Helical" evidence="5">
    <location>
        <begin position="79"/>
        <end position="99"/>
    </location>
</feature>
<dbReference type="Pfam" id="PF04750">
    <property type="entry name" value="Far-17a_AIG1"/>
    <property type="match status" value="1"/>
</dbReference>
<organism evidence="6 7">
    <name type="scientific">Ordospora colligata OC4</name>
    <dbReference type="NCBI Taxonomy" id="1354746"/>
    <lineage>
        <taxon>Eukaryota</taxon>
        <taxon>Fungi</taxon>
        <taxon>Fungi incertae sedis</taxon>
        <taxon>Microsporidia</taxon>
        <taxon>Ordosporidae</taxon>
        <taxon>Ordospora</taxon>
    </lineage>
</organism>
<dbReference type="AlphaFoldDB" id="A0A0B2UL40"/>
<dbReference type="VEuPathDB" id="MicrosporidiaDB:M896_030700"/>
<keyword evidence="3 5" id="KW-1133">Transmembrane helix</keyword>
<evidence type="ECO:0000313" key="7">
    <source>
        <dbReference type="Proteomes" id="UP000031056"/>
    </source>
</evidence>
<dbReference type="HOGENOM" id="CLU_103036_0_0_1"/>
<dbReference type="InParanoid" id="A0A0B2UL40"/>
<proteinExistence type="predicted"/>
<accession>A0A0B2UL40</accession>
<keyword evidence="7" id="KW-1185">Reference proteome</keyword>
<keyword evidence="2 5" id="KW-0812">Transmembrane</keyword>
<sequence length="237" mass="27263">MASKRYFQMLTEILKGVLLLLCVYGASDYSQTKENIDLSNRIIGGNHVYLTYISLYMTIITLFLSYLVKHFGFSSIKSIYRDALAITLPIEALVTSVFWTLNAIDPTLLKDKDLYSAGIRTPLISELSIHLVPMVLLLADQFGTEIKHKNHHYHALIIIPLVYLFIIHYVYWANSYWIYPFLGSIPAVMRIGLTLIFIVVILIYYNLFQVISRLVAKSNPEHSKNTHTKHSKYSKNK</sequence>
<name>A0A0B2UL40_9MICR</name>
<evidence type="ECO:0000313" key="6">
    <source>
        <dbReference type="EMBL" id="KHN70083.1"/>
    </source>
</evidence>
<dbReference type="GeneID" id="26261354"/>
<feature type="transmembrane region" description="Helical" evidence="5">
    <location>
        <begin position="49"/>
        <end position="67"/>
    </location>
</feature>
<feature type="transmembrane region" description="Helical" evidence="5">
    <location>
        <begin position="177"/>
        <end position="205"/>
    </location>
</feature>
<evidence type="ECO:0000256" key="2">
    <source>
        <dbReference type="ARBA" id="ARBA00022692"/>
    </source>
</evidence>
<evidence type="ECO:0000256" key="3">
    <source>
        <dbReference type="ARBA" id="ARBA00022989"/>
    </source>
</evidence>
<evidence type="ECO:0000256" key="5">
    <source>
        <dbReference type="SAM" id="Phobius"/>
    </source>
</evidence>
<dbReference type="RefSeq" id="XP_014564125.1">
    <property type="nucleotide sequence ID" value="XM_014708639.1"/>
</dbReference>
<dbReference type="PANTHER" id="PTHR10989">
    <property type="entry name" value="ANDROGEN-INDUCED PROTEIN 1-RELATED"/>
    <property type="match status" value="1"/>
</dbReference>
<dbReference type="FunCoup" id="A0A0B2UL40">
    <property type="interactions" value="31"/>
</dbReference>
<feature type="transmembrane region" description="Helical" evidence="5">
    <location>
        <begin position="119"/>
        <end position="139"/>
    </location>
</feature>
<dbReference type="OrthoDB" id="2190919at2759"/>
<evidence type="ECO:0000256" key="1">
    <source>
        <dbReference type="ARBA" id="ARBA00004127"/>
    </source>
</evidence>
<reference evidence="6 7" key="1">
    <citation type="journal article" date="2014" name="MBio">
        <title>The Ordospora colligata genome; evolution of extreme reduction in microsporidia and host-to-parasite horizontal gene transfer.</title>
        <authorList>
            <person name="Pombert J.-F."/>
            <person name="Haag K.L."/>
            <person name="Beidas S."/>
            <person name="Ebert D."/>
            <person name="Keeling P.J."/>
        </authorList>
    </citation>
    <scope>NUCLEOTIDE SEQUENCE [LARGE SCALE GENOMIC DNA]</scope>
    <source>
        <strain evidence="6 7">OC4</strain>
    </source>
</reference>
<dbReference type="EMBL" id="JOKQ01000003">
    <property type="protein sequence ID" value="KHN70083.1"/>
    <property type="molecule type" value="Genomic_DNA"/>
</dbReference>
<dbReference type="InterPro" id="IPR006838">
    <property type="entry name" value="ADTRP_AIG1"/>
</dbReference>
<comment type="subcellular location">
    <subcellularLocation>
        <location evidence="1">Endomembrane system</location>
        <topology evidence="1">Multi-pass membrane protein</topology>
    </subcellularLocation>
</comment>
<protein>
    <recommendedName>
        <fullName evidence="8">FAR-17a/AIG1-like protein</fullName>
    </recommendedName>
</protein>
<gene>
    <name evidence="6" type="ORF">M896_030700</name>
</gene>
<keyword evidence="4 5" id="KW-0472">Membrane</keyword>
<feature type="transmembrane region" description="Helical" evidence="5">
    <location>
        <begin position="151"/>
        <end position="171"/>
    </location>
</feature>
<evidence type="ECO:0008006" key="8">
    <source>
        <dbReference type="Google" id="ProtNLM"/>
    </source>
</evidence>
<evidence type="ECO:0000256" key="4">
    <source>
        <dbReference type="ARBA" id="ARBA00023136"/>
    </source>
</evidence>
<dbReference type="Proteomes" id="UP000031056">
    <property type="component" value="Unassembled WGS sequence"/>
</dbReference>